<reference evidence="4 5" key="1">
    <citation type="submission" date="2019-04" db="EMBL/GenBank/DDBJ databases">
        <title>Chromosome genome assembly for Takifugu flavidus.</title>
        <authorList>
            <person name="Xiao S."/>
        </authorList>
    </citation>
    <scope>NUCLEOTIDE SEQUENCE [LARGE SCALE GENOMIC DNA]</scope>
    <source>
        <strain evidence="4">HTHZ2018</strain>
        <tissue evidence="4">Muscle</tissue>
    </source>
</reference>
<dbReference type="Proteomes" id="UP000324091">
    <property type="component" value="Chromosome 5"/>
</dbReference>
<dbReference type="InterPro" id="IPR000477">
    <property type="entry name" value="RT_dom"/>
</dbReference>
<keyword evidence="1" id="KW-0862">Zinc</keyword>
<evidence type="ECO:0000313" key="4">
    <source>
        <dbReference type="EMBL" id="TWW61078.1"/>
    </source>
</evidence>
<dbReference type="SUPFAM" id="SSF57756">
    <property type="entry name" value="Retrovirus zinc finger-like domains"/>
    <property type="match status" value="1"/>
</dbReference>
<dbReference type="PANTHER" id="PTHR19446">
    <property type="entry name" value="REVERSE TRANSCRIPTASES"/>
    <property type="match status" value="1"/>
</dbReference>
<feature type="compositionally biased region" description="Basic and acidic residues" evidence="2">
    <location>
        <begin position="270"/>
        <end position="283"/>
    </location>
</feature>
<dbReference type="InterPro" id="IPR001878">
    <property type="entry name" value="Znf_CCHC"/>
</dbReference>
<dbReference type="InterPro" id="IPR036875">
    <property type="entry name" value="Znf_CCHC_sf"/>
</dbReference>
<keyword evidence="1" id="KW-0863">Zinc-finger</keyword>
<comment type="caution">
    <text evidence="4">The sequence shown here is derived from an EMBL/GenBank/DDBJ whole genome shotgun (WGS) entry which is preliminary data.</text>
</comment>
<organism evidence="4 5">
    <name type="scientific">Takifugu flavidus</name>
    <name type="common">sansaifugu</name>
    <dbReference type="NCBI Taxonomy" id="433684"/>
    <lineage>
        <taxon>Eukaryota</taxon>
        <taxon>Metazoa</taxon>
        <taxon>Chordata</taxon>
        <taxon>Craniata</taxon>
        <taxon>Vertebrata</taxon>
        <taxon>Euteleostomi</taxon>
        <taxon>Actinopterygii</taxon>
        <taxon>Neopterygii</taxon>
        <taxon>Teleostei</taxon>
        <taxon>Neoteleostei</taxon>
        <taxon>Acanthomorphata</taxon>
        <taxon>Eupercaria</taxon>
        <taxon>Tetraodontiformes</taxon>
        <taxon>Tetradontoidea</taxon>
        <taxon>Tetraodontidae</taxon>
        <taxon>Takifugu</taxon>
    </lineage>
</organism>
<feature type="region of interest" description="Disordered" evidence="2">
    <location>
        <begin position="222"/>
        <end position="251"/>
    </location>
</feature>
<evidence type="ECO:0000256" key="1">
    <source>
        <dbReference type="PROSITE-ProRule" id="PRU00047"/>
    </source>
</evidence>
<evidence type="ECO:0000256" key="2">
    <source>
        <dbReference type="SAM" id="MobiDB-lite"/>
    </source>
</evidence>
<dbReference type="Pfam" id="PF00098">
    <property type="entry name" value="zf-CCHC"/>
    <property type="match status" value="1"/>
</dbReference>
<dbReference type="Gene3D" id="4.10.60.10">
    <property type="entry name" value="Zinc finger, CCHC-type"/>
    <property type="match status" value="1"/>
</dbReference>
<evidence type="ECO:0000259" key="3">
    <source>
        <dbReference type="PROSITE" id="PS50158"/>
    </source>
</evidence>
<dbReference type="InterPro" id="IPR043502">
    <property type="entry name" value="DNA/RNA_pol_sf"/>
</dbReference>
<accession>A0A5C6N2R8</accession>
<dbReference type="GO" id="GO:0008270">
    <property type="term" value="F:zinc ion binding"/>
    <property type="evidence" value="ECO:0007669"/>
    <property type="project" value="UniProtKB-KW"/>
</dbReference>
<protein>
    <submittedName>
        <fullName evidence="4">Transposon TX1 uncharacterized 149 kDa protein ORF 2</fullName>
    </submittedName>
</protein>
<dbReference type="SMART" id="SM00343">
    <property type="entry name" value="ZnF_C2HC"/>
    <property type="match status" value="1"/>
</dbReference>
<dbReference type="Pfam" id="PF00078">
    <property type="entry name" value="RVT_1"/>
    <property type="match status" value="1"/>
</dbReference>
<sequence>MNRAVVLFLEKVEQVNKLVETGITVGRQFVQVTPVTQPVVRITLSNVPPVISDEFLVRELSRHGKVVFPIRKMLLGCKSPLLRHVVSNRRQVHMILNNRAEEFNYRFIVQVDDFDSTLFATSSALKCFNCGEEGHLARVCQSRVVLDAPAAEPAFCRSHGAGAFRRRGVGGSVQREDGAVAESHTEEKRGECVSETEVSGGSENVEMVVEMNGKSGIVAGKLGEGGVRTGERGEGAVGTGEGTVSAGEGTSGASEWWLVPVKRRNKQKSAMKDKGGKTGRLEDPAAGTDTSDCESMSDCGELSGTETHSDCGIEADWEKEWGFTPSSLEVEHVVRGRCFLVKVRLQNHSLKRLWWDRGKLEIQLLCQQYTLNATQDTRRSIKDLETEIVELEAIGSSTGDRGAGQELVELGQIRKRAVEFFSSLYESEYCRDDGLFDEFCEDLPRVSEETNSRLDRPLQLDELQAALLSMKGRKSPGVDGLTVEFFKAFWGIVAHDWLEVFNESVASGFLPLSCSRAVVTLLPKKGNLQEIKNWHPVSLLCMDYRILSKTLASRLREAMEQVIHQDQTYCVPGRSIVDNVHLIRDVLEVSRSLDVDTGLISLDQEKAFDRVEHEFLWKVMERFGFSPGFIAMIRILYCDIVSMLKFNGSLCAPFKVRRGVIK</sequence>
<evidence type="ECO:0000313" key="5">
    <source>
        <dbReference type="Proteomes" id="UP000324091"/>
    </source>
</evidence>
<dbReference type="EMBL" id="RHFK02000018">
    <property type="protein sequence ID" value="TWW61078.1"/>
    <property type="molecule type" value="Genomic_DNA"/>
</dbReference>
<feature type="domain" description="CCHC-type" evidence="3">
    <location>
        <begin position="126"/>
        <end position="142"/>
    </location>
</feature>
<keyword evidence="5" id="KW-1185">Reference proteome</keyword>
<keyword evidence="1" id="KW-0479">Metal-binding</keyword>
<dbReference type="AlphaFoldDB" id="A0A5C6N2R8"/>
<dbReference type="CDD" id="cd01650">
    <property type="entry name" value="RT_nLTR_like"/>
    <property type="match status" value="1"/>
</dbReference>
<dbReference type="PROSITE" id="PS50158">
    <property type="entry name" value="ZF_CCHC"/>
    <property type="match status" value="1"/>
</dbReference>
<proteinExistence type="predicted"/>
<dbReference type="GO" id="GO:0003676">
    <property type="term" value="F:nucleic acid binding"/>
    <property type="evidence" value="ECO:0007669"/>
    <property type="project" value="InterPro"/>
</dbReference>
<gene>
    <name evidence="4" type="ORF">D4764_05G0011680</name>
</gene>
<feature type="region of interest" description="Disordered" evidence="2">
    <location>
        <begin position="265"/>
        <end position="308"/>
    </location>
</feature>
<feature type="compositionally biased region" description="Low complexity" evidence="2">
    <location>
        <begin position="242"/>
        <end position="251"/>
    </location>
</feature>
<name>A0A5C6N2R8_9TELE</name>
<dbReference type="SUPFAM" id="SSF56672">
    <property type="entry name" value="DNA/RNA polymerases"/>
    <property type="match status" value="1"/>
</dbReference>